<accession>A0A0K2RXV8</accession>
<reference evidence="3" key="1">
    <citation type="submission" date="2015-08" db="EMBL/GenBank/DDBJ databases">
        <title>Complete genome sequence of Rothia mucilaginosa strain NUM-Rm6536.</title>
        <authorList>
            <person name="Nambu T."/>
        </authorList>
    </citation>
    <scope>NUCLEOTIDE SEQUENCE [LARGE SCALE GENOMIC DNA]</scope>
    <source>
        <strain evidence="3">NUM-Rm6536</strain>
    </source>
</reference>
<dbReference type="AlphaFoldDB" id="A0A0K2RXV8"/>
<dbReference type="InterPro" id="IPR055259">
    <property type="entry name" value="YkvP/CgeB_Glyco_trans-like"/>
</dbReference>
<evidence type="ECO:0000259" key="1">
    <source>
        <dbReference type="Pfam" id="PF13524"/>
    </source>
</evidence>
<evidence type="ECO:0000313" key="2">
    <source>
        <dbReference type="EMBL" id="BAS19635.1"/>
    </source>
</evidence>
<protein>
    <recommendedName>
        <fullName evidence="1">Spore protein YkvP/CgeB glycosyl transferase-like domain-containing protein</fullName>
    </recommendedName>
</protein>
<evidence type="ECO:0000313" key="3">
    <source>
        <dbReference type="Proteomes" id="UP000066203"/>
    </source>
</evidence>
<gene>
    <name evidence="2" type="ORF">RM6536_0388</name>
</gene>
<dbReference type="RefSeq" id="WP_060823821.1">
    <property type="nucleotide sequence ID" value="NZ_AP014938.1"/>
</dbReference>
<dbReference type="Pfam" id="PF13524">
    <property type="entry name" value="Glyco_trans_1_2"/>
    <property type="match status" value="1"/>
</dbReference>
<dbReference type="EMBL" id="AP014938">
    <property type="protein sequence ID" value="BAS19635.1"/>
    <property type="molecule type" value="Genomic_DNA"/>
</dbReference>
<dbReference type="Proteomes" id="UP000066203">
    <property type="component" value="Chromosome"/>
</dbReference>
<proteinExistence type="predicted"/>
<feature type="domain" description="Spore protein YkvP/CgeB glycosyl transferase-like" evidence="1">
    <location>
        <begin position="180"/>
        <end position="328"/>
    </location>
</feature>
<sequence>MTQPKLLLLSPAFHGYWKAIQASLEVHGYEVRTHIYDAPGTLPERILNKLAHELPEKYRPESFATQATRKAIDAFNEFRPDIVLVIKGDMLSREWWDLLETSGVRYGTWLYDEMRRMSYTEEDLHHLGALASYSPLDAQHLREQGFEVLDMPNAYDTHCPVVPMREDSINFVGAKYPNREETLQALVAAGLPVRAYGRAWSRHPYDILRTKQFKDSGVPAGRDVDRSEAYGIMASSPATLNIHNNQDGFTMRTFEAPGVGALQVIDRADVDRYYIPGEEVLVYESIDELIEICTRIFREPKWARQIREAGQKRTLAEHTFDQRVKILEQLWA</sequence>
<dbReference type="PATRIC" id="fig|43675.28.peg.391"/>
<name>A0A0K2RXV8_9MICC</name>
<organism evidence="2">
    <name type="scientific">Rothia mucilaginosa</name>
    <dbReference type="NCBI Taxonomy" id="43675"/>
    <lineage>
        <taxon>Bacteria</taxon>
        <taxon>Bacillati</taxon>
        <taxon>Actinomycetota</taxon>
        <taxon>Actinomycetes</taxon>
        <taxon>Micrococcales</taxon>
        <taxon>Micrococcaceae</taxon>
        <taxon>Rothia</taxon>
    </lineage>
</organism>